<protein>
    <submittedName>
        <fullName evidence="2">Uncharacterized protein</fullName>
    </submittedName>
</protein>
<evidence type="ECO:0000313" key="2">
    <source>
        <dbReference type="EMBL" id="VEL17919.1"/>
    </source>
</evidence>
<evidence type="ECO:0000256" key="1">
    <source>
        <dbReference type="SAM" id="MobiDB-lite"/>
    </source>
</evidence>
<organism evidence="2 3">
    <name type="scientific">Protopolystoma xenopodis</name>
    <dbReference type="NCBI Taxonomy" id="117903"/>
    <lineage>
        <taxon>Eukaryota</taxon>
        <taxon>Metazoa</taxon>
        <taxon>Spiralia</taxon>
        <taxon>Lophotrochozoa</taxon>
        <taxon>Platyhelminthes</taxon>
        <taxon>Monogenea</taxon>
        <taxon>Polyopisthocotylea</taxon>
        <taxon>Polystomatidea</taxon>
        <taxon>Polystomatidae</taxon>
        <taxon>Protopolystoma</taxon>
    </lineage>
</organism>
<keyword evidence="3" id="KW-1185">Reference proteome</keyword>
<comment type="caution">
    <text evidence="2">The sequence shown here is derived from an EMBL/GenBank/DDBJ whole genome shotgun (WGS) entry which is preliminary data.</text>
</comment>
<accession>A0A3S5A2C7</accession>
<evidence type="ECO:0000313" key="3">
    <source>
        <dbReference type="Proteomes" id="UP000784294"/>
    </source>
</evidence>
<gene>
    <name evidence="2" type="ORF">PXEA_LOCUS11359</name>
</gene>
<name>A0A3S5A2C7_9PLAT</name>
<dbReference type="Proteomes" id="UP000784294">
    <property type="component" value="Unassembled WGS sequence"/>
</dbReference>
<sequence length="112" mass="12238">MSGQRGGLAELIDTFFSTLRDNMIQLMDQSSLHGQSGQSTNNAPPSGAPGSARIKCLSAKMAQLRPFDDADGRLRSRLLEAYPPARMLVNVLATTSQLLSRLAQQVFWLKFA</sequence>
<proteinExistence type="predicted"/>
<feature type="compositionally biased region" description="Polar residues" evidence="1">
    <location>
        <begin position="27"/>
        <end position="44"/>
    </location>
</feature>
<reference evidence="2" key="1">
    <citation type="submission" date="2018-11" db="EMBL/GenBank/DDBJ databases">
        <authorList>
            <consortium name="Pathogen Informatics"/>
        </authorList>
    </citation>
    <scope>NUCLEOTIDE SEQUENCE</scope>
</reference>
<dbReference type="EMBL" id="CAAALY010034823">
    <property type="protein sequence ID" value="VEL17919.1"/>
    <property type="molecule type" value="Genomic_DNA"/>
</dbReference>
<feature type="region of interest" description="Disordered" evidence="1">
    <location>
        <begin position="27"/>
        <end position="52"/>
    </location>
</feature>
<dbReference type="OrthoDB" id="10010764at2759"/>
<dbReference type="AlphaFoldDB" id="A0A3S5A2C7"/>